<dbReference type="Pfam" id="PF23009">
    <property type="entry name" value="UBC_like"/>
    <property type="match status" value="1"/>
</dbReference>
<accession>E2AF87</accession>
<dbReference type="Gene3D" id="3.30.40.10">
    <property type="entry name" value="Zinc/RING finger domain, C3HC4 (zinc finger)"/>
    <property type="match status" value="1"/>
</dbReference>
<dbReference type="SUPFAM" id="SSF57850">
    <property type="entry name" value="RING/U-box"/>
    <property type="match status" value="1"/>
</dbReference>
<keyword evidence="20" id="KW-1185">Reference proteome</keyword>
<evidence type="ECO:0000256" key="13">
    <source>
        <dbReference type="ARBA" id="ARBA00022833"/>
    </source>
</evidence>
<feature type="domain" description="RING-type" evidence="18">
    <location>
        <begin position="1519"/>
        <end position="1566"/>
    </location>
</feature>
<dbReference type="InParanoid" id="E2AF87"/>
<dbReference type="InterPro" id="IPR016024">
    <property type="entry name" value="ARM-type_fold"/>
</dbReference>
<feature type="compositionally biased region" description="Low complexity" evidence="17">
    <location>
        <begin position="13"/>
        <end position="22"/>
    </location>
</feature>
<sequence>MGKNKQTQRIKNNARPSNSSRSAELLGTAMPNYVGFSAIKDGGYVPVLPGLSLCYLNEGEINNVDSNFQVILKKMSKKDATTKYKALQEFATLCQEAELSIIESVLSFWPRLYCTLSIDIDHRVREAAQLAHAAVAKRVAKHDTLSIKIAFFNVLTSIMENAEKLLQNEKKRTLTTITNNLDETEPGILSAVWESMLIAITKIDDWYLVVNIDKFVLPKLWHVLRSGGQCCASTVYPNLLPFISQFSKLNVNINDLYMNFFDNMRQGFFVKSVQISRSETLAIVSSFIECLRYSILINVENIELCMRLLKEQLMFVIEACMTDSISMKQFCFVEVAHLIRYWSKNRINEGYIAYISLMQQFWIELRLLFIRLINISKEIVTSHTIDTKDSQIEFLLTLKNLPDRNHKKLKVRFSDSSPIASQSKVKIDIYTDTVFNAELCEFVNELCIVYFNNIKNQQSIKYVKQLNKLIKYFASQELFVALSKSFKFDKDFFEFYNNNLRSMLLKNSEIMEEVIELIFYFIKYTSDTKKNEVLKSLIELNDIAVTKNVIYCSLSERNRNDPIIKKWYIQTNVTKLLIGVAKEIASPGHNNLEKNQNLILLAFEALATGDLLINDEEANEIVSILCNSLNETNDNCSMQFITFITKLTTLIWSQKQIILSAVQILETFFELCTREYDDSIAHIVHNSWKEGLVRSNEILSGSEFNDLVKRCAIIIWSKVYNTCHIKDILVNLATDVLEIIINNNNINSHCINETILLFLTASDIKSWIAEATTIAIYGEIITGNLYISNVENKIKIFEHYMSIDITNDIISDNMTNCLSWALFVTDLLNNLYKRLRNSIHVNTFSDSSENFELYELNLPGITEILINIMHVTSIAEIYNKHYKVSKHYNDVNKLYDSLKSNFVNLEKYFQKNIHNDVLSHIQKNQSNYGFMLPYIIRVHYTEFKISDNPVKYYENCKNNEGEHDDETYVQAIQILNDYWMPENIPLLMNNDIHTLIVTRVATIKNDSSVYTTIIEKIMLYNKKDIAFLDHDISNISWNQLCLLLEVIRLLTALVQKVPSKLQNEHWDFILIALTTWQQLLTNFELNYTDIKIIALMIAINQLYYAVQTLMNKHEQERIPELPPTLLDEWINVFASCINSDIVKTWIFCMNLYNKDTVTLKYIIPLDCLGKSISILDKNILFKKYDKPSETINFNEMLKLCLKLLHSPILNIQLSAYHALKHMVSELVQCDKVLIESDNFEPNNFNIKRFIAVLSSTQNIVNTMLMEFKLCDTTSCTIQPFTDSYTYTLEYLLVWTIVLDMCGYAHSDLRYQYAEILKNDFFPCLLNNIFKLMPVEVLQDNKKKTAKLLEAFTTVPSFNFEESWTEWKVDHIVCWLYTNCLRHLPVLVRQWLSTADSKVSAIIDKITNHYISPMLCQEELNNRLLNVENMQIKVHPTTREVIALYQMDDTKLELSVVLPSNYPLGTVKVESGQHAGSTANWRNCHMQLSIFLTHQNGSIWDGLIMWKRNLDKKFAGVEECYICFSVFHINTYQIPKLSCHTCRKKFHTLCLYKWFNTSQKSTCPICRNVF</sequence>
<evidence type="ECO:0000259" key="18">
    <source>
        <dbReference type="PROSITE" id="PS50089"/>
    </source>
</evidence>
<evidence type="ECO:0000256" key="4">
    <source>
        <dbReference type="ARBA" id="ARBA00007997"/>
    </source>
</evidence>
<dbReference type="OrthoDB" id="6108at2759"/>
<dbReference type="GO" id="GO:1990116">
    <property type="term" value="P:ribosome-associated ubiquitin-dependent protein catabolic process"/>
    <property type="evidence" value="ECO:0007669"/>
    <property type="project" value="UniProtKB-UniRule"/>
</dbReference>
<evidence type="ECO:0000256" key="15">
    <source>
        <dbReference type="PROSITE-ProRule" id="PRU00175"/>
    </source>
</evidence>
<dbReference type="InterPro" id="IPR001841">
    <property type="entry name" value="Znf_RING"/>
</dbReference>
<comment type="subcellular location">
    <subcellularLocation>
        <location evidence="2">Cytoplasm</location>
        <location evidence="2">Cytosol</location>
    </subcellularLocation>
</comment>
<dbReference type="GO" id="GO:0016567">
    <property type="term" value="P:protein ubiquitination"/>
    <property type="evidence" value="ECO:0007669"/>
    <property type="project" value="UniProtKB-UniPathway"/>
</dbReference>
<dbReference type="Pfam" id="PF22999">
    <property type="entry name" value="LTN1_E3_ligase_6th"/>
    <property type="match status" value="1"/>
</dbReference>
<feature type="compositionally biased region" description="Polar residues" evidence="17">
    <location>
        <begin position="1"/>
        <end position="11"/>
    </location>
</feature>
<dbReference type="FunCoup" id="E2AF87">
    <property type="interactions" value="1841"/>
</dbReference>
<keyword evidence="9 16" id="KW-0479">Metal-binding</keyword>
<dbReference type="CDD" id="cd16491">
    <property type="entry name" value="RING-CH-C4HC3_LTN1"/>
    <property type="match status" value="1"/>
</dbReference>
<organism evidence="20">
    <name type="scientific">Camponotus floridanus</name>
    <name type="common">Florida carpenter ant</name>
    <dbReference type="NCBI Taxonomy" id="104421"/>
    <lineage>
        <taxon>Eukaryota</taxon>
        <taxon>Metazoa</taxon>
        <taxon>Ecdysozoa</taxon>
        <taxon>Arthropoda</taxon>
        <taxon>Hexapoda</taxon>
        <taxon>Insecta</taxon>
        <taxon>Pterygota</taxon>
        <taxon>Neoptera</taxon>
        <taxon>Endopterygota</taxon>
        <taxon>Hymenoptera</taxon>
        <taxon>Apocrita</taxon>
        <taxon>Aculeata</taxon>
        <taxon>Formicoidea</taxon>
        <taxon>Formicidae</taxon>
        <taxon>Formicinae</taxon>
        <taxon>Camponotus</taxon>
    </lineage>
</organism>
<keyword evidence="8 16" id="KW-0808">Transferase</keyword>
<dbReference type="PANTHER" id="PTHR12389:SF0">
    <property type="entry name" value="E3 UBIQUITIN-PROTEIN LIGASE LISTERIN"/>
    <property type="match status" value="1"/>
</dbReference>
<dbReference type="InterPro" id="IPR039804">
    <property type="entry name" value="RING-CH-C4HC3_LTN1"/>
</dbReference>
<comment type="subunit">
    <text evidence="16">Component of the ribosome quality control complex (RQC).</text>
</comment>
<evidence type="ECO:0000256" key="14">
    <source>
        <dbReference type="ARBA" id="ARBA00032366"/>
    </source>
</evidence>
<dbReference type="InterPro" id="IPR039795">
    <property type="entry name" value="LTN1/Rkr1"/>
</dbReference>
<dbReference type="OMA" id="FHNGFNR"/>
<evidence type="ECO:0000256" key="16">
    <source>
        <dbReference type="RuleBase" id="RU367090"/>
    </source>
</evidence>
<keyword evidence="11 15" id="KW-0863">Zinc-finger</keyword>
<keyword evidence="7" id="KW-0963">Cytoplasm</keyword>
<evidence type="ECO:0000256" key="5">
    <source>
        <dbReference type="ARBA" id="ARBA00012483"/>
    </source>
</evidence>
<evidence type="ECO:0000256" key="17">
    <source>
        <dbReference type="SAM" id="MobiDB-lite"/>
    </source>
</evidence>
<evidence type="ECO:0000256" key="10">
    <source>
        <dbReference type="ARBA" id="ARBA00022737"/>
    </source>
</evidence>
<evidence type="ECO:0000256" key="8">
    <source>
        <dbReference type="ARBA" id="ARBA00022679"/>
    </source>
</evidence>
<dbReference type="GO" id="GO:1990112">
    <property type="term" value="C:RQC complex"/>
    <property type="evidence" value="ECO:0007669"/>
    <property type="project" value="UniProtKB-UniRule"/>
</dbReference>
<comment type="catalytic activity">
    <reaction evidence="1 16">
        <text>S-ubiquitinyl-[E2 ubiquitin-conjugating enzyme]-L-cysteine + [acceptor protein]-L-lysine = [E2 ubiquitin-conjugating enzyme]-L-cysteine + N(6)-ubiquitinyl-[acceptor protein]-L-lysine.</text>
        <dbReference type="EC" id="2.3.2.27"/>
    </reaction>
</comment>
<dbReference type="GO" id="GO:0072344">
    <property type="term" value="P:rescue of stalled ribosome"/>
    <property type="evidence" value="ECO:0007669"/>
    <property type="project" value="UniProtKB-UniRule"/>
</dbReference>
<dbReference type="InterPro" id="IPR054476">
    <property type="entry name" value="Ltn1_N"/>
</dbReference>
<evidence type="ECO:0000256" key="2">
    <source>
        <dbReference type="ARBA" id="ARBA00004514"/>
    </source>
</evidence>
<comment type="function">
    <text evidence="16">E3 ubiquitin-protein ligase. Component of the ribosome quality control complex (RQC), a ribosome-associated complex that mediates ubiquitination and extraction of incompletely synthesized nascent chains for proteasomal degradation.</text>
</comment>
<gene>
    <name evidence="19" type="ORF">EAG_08009</name>
</gene>
<dbReference type="InterPro" id="IPR054478">
    <property type="entry name" value="LTN1_UBC"/>
</dbReference>
<dbReference type="GO" id="GO:0061630">
    <property type="term" value="F:ubiquitin protein ligase activity"/>
    <property type="evidence" value="ECO:0007669"/>
    <property type="project" value="UniProtKB-UniRule"/>
</dbReference>
<dbReference type="Proteomes" id="UP000000311">
    <property type="component" value="Unassembled WGS sequence"/>
</dbReference>
<dbReference type="InterPro" id="IPR013083">
    <property type="entry name" value="Znf_RING/FYVE/PHD"/>
</dbReference>
<comment type="similarity">
    <text evidence="4 16">Belongs to the LTN1 family.</text>
</comment>
<feature type="region of interest" description="Disordered" evidence="17">
    <location>
        <begin position="1"/>
        <end position="22"/>
    </location>
</feature>
<dbReference type="PANTHER" id="PTHR12389">
    <property type="entry name" value="ZINC FINGER PROTEIN 294"/>
    <property type="match status" value="1"/>
</dbReference>
<protein>
    <recommendedName>
        <fullName evidence="6 16">E3 ubiquitin-protein ligase listerin</fullName>
        <ecNumber evidence="5 16">2.3.2.27</ecNumber>
    </recommendedName>
    <alternativeName>
        <fullName evidence="14 16">RING-type E3 ubiquitin transferase listerin</fullName>
    </alternativeName>
</protein>
<dbReference type="EC" id="2.3.2.27" evidence="5 16"/>
<dbReference type="Pfam" id="PF22958">
    <property type="entry name" value="Ltn1_1st"/>
    <property type="match status" value="1"/>
</dbReference>
<evidence type="ECO:0000256" key="12">
    <source>
        <dbReference type="ARBA" id="ARBA00022786"/>
    </source>
</evidence>
<evidence type="ECO:0000256" key="7">
    <source>
        <dbReference type="ARBA" id="ARBA00022490"/>
    </source>
</evidence>
<evidence type="ECO:0000313" key="20">
    <source>
        <dbReference type="Proteomes" id="UP000000311"/>
    </source>
</evidence>
<evidence type="ECO:0000256" key="9">
    <source>
        <dbReference type="ARBA" id="ARBA00022723"/>
    </source>
</evidence>
<dbReference type="UniPathway" id="UPA00143"/>
<dbReference type="STRING" id="104421.E2AF87"/>
<reference evidence="19 20" key="1">
    <citation type="journal article" date="2010" name="Science">
        <title>Genomic comparison of the ants Camponotus floridanus and Harpegnathos saltator.</title>
        <authorList>
            <person name="Bonasio R."/>
            <person name="Zhang G."/>
            <person name="Ye C."/>
            <person name="Mutti N.S."/>
            <person name="Fang X."/>
            <person name="Qin N."/>
            <person name="Donahue G."/>
            <person name="Yang P."/>
            <person name="Li Q."/>
            <person name="Li C."/>
            <person name="Zhang P."/>
            <person name="Huang Z."/>
            <person name="Berger S.L."/>
            <person name="Reinberg D."/>
            <person name="Wang J."/>
            <person name="Liebig J."/>
        </authorList>
    </citation>
    <scope>NUCLEOTIDE SEQUENCE [LARGE SCALE GENOMIC DNA]</scope>
    <source>
        <strain evidence="20">C129</strain>
    </source>
</reference>
<evidence type="ECO:0000256" key="1">
    <source>
        <dbReference type="ARBA" id="ARBA00000900"/>
    </source>
</evidence>
<dbReference type="SUPFAM" id="SSF48371">
    <property type="entry name" value="ARM repeat"/>
    <property type="match status" value="1"/>
</dbReference>
<evidence type="ECO:0000256" key="11">
    <source>
        <dbReference type="ARBA" id="ARBA00022771"/>
    </source>
</evidence>
<name>E2AF87_CAMFO</name>
<dbReference type="GO" id="GO:0043023">
    <property type="term" value="F:ribosomal large subunit binding"/>
    <property type="evidence" value="ECO:0007669"/>
    <property type="project" value="TreeGrafter"/>
</dbReference>
<keyword evidence="10" id="KW-0677">Repeat</keyword>
<evidence type="ECO:0000313" key="19">
    <source>
        <dbReference type="EMBL" id="EFN67901.1"/>
    </source>
</evidence>
<evidence type="ECO:0000256" key="6">
    <source>
        <dbReference type="ARBA" id="ARBA00017157"/>
    </source>
</evidence>
<proteinExistence type="inferred from homology"/>
<dbReference type="PROSITE" id="PS50089">
    <property type="entry name" value="ZF_RING_2"/>
    <property type="match status" value="1"/>
</dbReference>
<dbReference type="EMBL" id="GL439064">
    <property type="protein sequence ID" value="EFN67901.1"/>
    <property type="molecule type" value="Genomic_DNA"/>
</dbReference>
<dbReference type="FunFam" id="3.30.40.10:FF:000038">
    <property type="entry name" value="E3 ubiquitin-protein ligase listerin"/>
    <property type="match status" value="1"/>
</dbReference>
<dbReference type="InterPro" id="IPR054477">
    <property type="entry name" value="LTN1_E3_ligase_6th"/>
</dbReference>
<evidence type="ECO:0000256" key="3">
    <source>
        <dbReference type="ARBA" id="ARBA00004906"/>
    </source>
</evidence>
<dbReference type="GO" id="GO:0008270">
    <property type="term" value="F:zinc ion binding"/>
    <property type="evidence" value="ECO:0007669"/>
    <property type="project" value="UniProtKB-KW"/>
</dbReference>
<comment type="pathway">
    <text evidence="3 16">Protein modification; protein ubiquitination.</text>
</comment>
<dbReference type="GO" id="GO:0005829">
    <property type="term" value="C:cytosol"/>
    <property type="evidence" value="ECO:0007669"/>
    <property type="project" value="UniProtKB-SubCell"/>
</dbReference>
<keyword evidence="12 16" id="KW-0833">Ubl conjugation pathway</keyword>
<keyword evidence="13 16" id="KW-0862">Zinc</keyword>